<keyword evidence="11" id="KW-0325">Glycoprotein</keyword>
<evidence type="ECO:0000256" key="2">
    <source>
        <dbReference type="ARBA" id="ARBA00004922"/>
    </source>
</evidence>
<dbReference type="InterPro" id="IPR055270">
    <property type="entry name" value="Glyco_tran_10_C"/>
</dbReference>
<evidence type="ECO:0000256" key="5">
    <source>
        <dbReference type="ARBA" id="ARBA00022679"/>
    </source>
</evidence>
<feature type="domain" description="Fucosyltransferase C-terminal" evidence="13">
    <location>
        <begin position="198"/>
        <end position="339"/>
    </location>
</feature>
<dbReference type="Pfam" id="PF17039">
    <property type="entry name" value="Glyco_tran_10_N"/>
    <property type="match status" value="1"/>
</dbReference>
<dbReference type="PANTHER" id="PTHR48438:SF1">
    <property type="entry name" value="ALPHA-(1,3)-FUCOSYLTRANSFERASE C-RELATED"/>
    <property type="match status" value="1"/>
</dbReference>
<evidence type="ECO:0000256" key="8">
    <source>
        <dbReference type="ARBA" id="ARBA00022989"/>
    </source>
</evidence>
<reference evidence="15" key="1">
    <citation type="journal article" date="2023" name="Mol. Biol. Evol.">
        <title>Third-Generation Sequencing Reveals the Adaptive Role of the Epigenome in Three Deep-Sea Polychaetes.</title>
        <authorList>
            <person name="Perez M."/>
            <person name="Aroh O."/>
            <person name="Sun Y."/>
            <person name="Lan Y."/>
            <person name="Juniper S.K."/>
            <person name="Young C.R."/>
            <person name="Angers B."/>
            <person name="Qian P.Y."/>
        </authorList>
    </citation>
    <scope>NUCLEOTIDE SEQUENCE</scope>
    <source>
        <strain evidence="15">R07B-5</strain>
    </source>
</reference>
<keyword evidence="9 12" id="KW-0333">Golgi apparatus</keyword>
<dbReference type="GO" id="GO:0008417">
    <property type="term" value="F:fucosyltransferase activity"/>
    <property type="evidence" value="ECO:0007669"/>
    <property type="project" value="InterPro"/>
</dbReference>
<feature type="domain" description="Fucosyltransferase N-terminal" evidence="14">
    <location>
        <begin position="38"/>
        <end position="148"/>
    </location>
</feature>
<dbReference type="InterPro" id="IPR031481">
    <property type="entry name" value="Glyco_tran_10_N"/>
</dbReference>
<comment type="similarity">
    <text evidence="3 12">Belongs to the glycosyltransferase 10 family.</text>
</comment>
<dbReference type="EC" id="2.4.1.-" evidence="12"/>
<keyword evidence="16" id="KW-1185">Reference proteome</keyword>
<protein>
    <recommendedName>
        <fullName evidence="12">Fucosyltransferase</fullName>
        <ecNumber evidence="12">2.4.1.-</ecNumber>
    </recommendedName>
</protein>
<sequence>MGPVHNVNASVQLSSNVHVRSFGGNQMHDGNPAFHKRTIRILTWTYKSSRRPYWFHGRPTGLAHCNTPIPCVFSNNHSLYNVSDVIIFHTRLALKNTALPPYRLPHQHWITYLRETPVKLPKIKQPHNTWFNWTIAYTMHADIFRPYGMCLPTRGKVKVDPSSLTDTIQRVFGNATNSIPWENIKIEYQYTPINHANGKPRKVLWAVNNCRTVSRRETYVKELKRHIEIDIIGKCGDDLCEKNAPCINELFGNHKFYLAFENAFCVDYITEKVWLRLQEGIVPIVLGGGDYKSDLPVHSYIDVRDFSSPKALASYLHKLDNDDNSYNEYFAWKQNYTCHSGPELPGKTLL</sequence>
<keyword evidence="5 12" id="KW-0808">Transferase</keyword>
<dbReference type="AlphaFoldDB" id="A0AAD9P0Q6"/>
<evidence type="ECO:0000256" key="4">
    <source>
        <dbReference type="ARBA" id="ARBA00022676"/>
    </source>
</evidence>
<comment type="pathway">
    <text evidence="2">Protein modification; protein glycosylation.</text>
</comment>
<evidence type="ECO:0000259" key="14">
    <source>
        <dbReference type="Pfam" id="PF17039"/>
    </source>
</evidence>
<organism evidence="15 16">
    <name type="scientific">Ridgeia piscesae</name>
    <name type="common">Tubeworm</name>
    <dbReference type="NCBI Taxonomy" id="27915"/>
    <lineage>
        <taxon>Eukaryota</taxon>
        <taxon>Metazoa</taxon>
        <taxon>Spiralia</taxon>
        <taxon>Lophotrochozoa</taxon>
        <taxon>Annelida</taxon>
        <taxon>Polychaeta</taxon>
        <taxon>Sedentaria</taxon>
        <taxon>Canalipalpata</taxon>
        <taxon>Sabellida</taxon>
        <taxon>Siboglinidae</taxon>
        <taxon>Ridgeia</taxon>
    </lineage>
</organism>
<evidence type="ECO:0000313" key="15">
    <source>
        <dbReference type="EMBL" id="KAK2185919.1"/>
    </source>
</evidence>
<evidence type="ECO:0000256" key="9">
    <source>
        <dbReference type="ARBA" id="ARBA00023034"/>
    </source>
</evidence>
<dbReference type="Pfam" id="PF00852">
    <property type="entry name" value="Glyco_transf_10"/>
    <property type="match status" value="1"/>
</dbReference>
<dbReference type="Gene3D" id="3.40.50.11660">
    <property type="entry name" value="Glycosyl transferase family 10, C-terminal domain"/>
    <property type="match status" value="1"/>
</dbReference>
<keyword evidence="4 12" id="KW-0328">Glycosyltransferase</keyword>
<name>A0AAD9P0Q6_RIDPI</name>
<evidence type="ECO:0000256" key="3">
    <source>
        <dbReference type="ARBA" id="ARBA00008919"/>
    </source>
</evidence>
<evidence type="ECO:0000256" key="12">
    <source>
        <dbReference type="RuleBase" id="RU003832"/>
    </source>
</evidence>
<comment type="caution">
    <text evidence="15">The sequence shown here is derived from an EMBL/GenBank/DDBJ whole genome shotgun (WGS) entry which is preliminary data.</text>
</comment>
<evidence type="ECO:0000259" key="13">
    <source>
        <dbReference type="Pfam" id="PF00852"/>
    </source>
</evidence>
<dbReference type="EMBL" id="JAODUO010000218">
    <property type="protein sequence ID" value="KAK2185919.1"/>
    <property type="molecule type" value="Genomic_DNA"/>
</dbReference>
<dbReference type="InterPro" id="IPR038577">
    <property type="entry name" value="GT10-like_C_sf"/>
</dbReference>
<evidence type="ECO:0000256" key="1">
    <source>
        <dbReference type="ARBA" id="ARBA00004323"/>
    </source>
</evidence>
<dbReference type="PANTHER" id="PTHR48438">
    <property type="entry name" value="ALPHA-(1,3)-FUCOSYLTRANSFERASE C-RELATED"/>
    <property type="match status" value="1"/>
</dbReference>
<dbReference type="SUPFAM" id="SSF53756">
    <property type="entry name" value="UDP-Glycosyltransferase/glycogen phosphorylase"/>
    <property type="match status" value="1"/>
</dbReference>
<evidence type="ECO:0000256" key="6">
    <source>
        <dbReference type="ARBA" id="ARBA00022692"/>
    </source>
</evidence>
<dbReference type="InterPro" id="IPR001503">
    <property type="entry name" value="Glyco_trans_10"/>
</dbReference>
<accession>A0AAD9P0Q6</accession>
<evidence type="ECO:0000313" key="16">
    <source>
        <dbReference type="Proteomes" id="UP001209878"/>
    </source>
</evidence>
<comment type="subcellular location">
    <subcellularLocation>
        <location evidence="1">Golgi apparatus membrane</location>
        <topology evidence="1">Single-pass type II membrane protein</topology>
    </subcellularLocation>
    <subcellularLocation>
        <location evidence="12">Golgi apparatus</location>
        <location evidence="12">Golgi stack membrane</location>
        <topology evidence="12">Single-pass type II membrane protein</topology>
    </subcellularLocation>
</comment>
<evidence type="ECO:0000256" key="10">
    <source>
        <dbReference type="ARBA" id="ARBA00023136"/>
    </source>
</evidence>
<evidence type="ECO:0000256" key="11">
    <source>
        <dbReference type="ARBA" id="ARBA00023180"/>
    </source>
</evidence>
<proteinExistence type="inferred from homology"/>
<dbReference type="Proteomes" id="UP001209878">
    <property type="component" value="Unassembled WGS sequence"/>
</dbReference>
<gene>
    <name evidence="15" type="ORF">NP493_217g05022</name>
</gene>
<dbReference type="FunFam" id="3.40.50.11660:FF:000004">
    <property type="entry name" value="Glycoprotein 3-alpha-L-fucosyltransferase A"/>
    <property type="match status" value="1"/>
</dbReference>
<keyword evidence="10" id="KW-0472">Membrane</keyword>
<dbReference type="GO" id="GO:0000139">
    <property type="term" value="C:Golgi membrane"/>
    <property type="evidence" value="ECO:0007669"/>
    <property type="project" value="UniProtKB-SubCell"/>
</dbReference>
<keyword evidence="7" id="KW-0735">Signal-anchor</keyword>
<keyword evidence="8" id="KW-1133">Transmembrane helix</keyword>
<evidence type="ECO:0000256" key="7">
    <source>
        <dbReference type="ARBA" id="ARBA00022968"/>
    </source>
</evidence>
<dbReference type="GO" id="GO:0032580">
    <property type="term" value="C:Golgi cisterna membrane"/>
    <property type="evidence" value="ECO:0007669"/>
    <property type="project" value="UniProtKB-SubCell"/>
</dbReference>
<keyword evidence="6 12" id="KW-0812">Transmembrane</keyword>